<feature type="compositionally biased region" description="Acidic residues" evidence="1">
    <location>
        <begin position="34"/>
        <end position="46"/>
    </location>
</feature>
<protein>
    <submittedName>
        <fullName evidence="2">Uncharacterized protein</fullName>
    </submittedName>
</protein>
<dbReference type="KEGG" id="srub:C2R22_09760"/>
<evidence type="ECO:0000313" key="2">
    <source>
        <dbReference type="EMBL" id="AUV81899.1"/>
    </source>
</evidence>
<dbReference type="EMBL" id="CP026309">
    <property type="protein sequence ID" value="AUV81899.1"/>
    <property type="molecule type" value="Genomic_DNA"/>
</dbReference>
<evidence type="ECO:0000256" key="1">
    <source>
        <dbReference type="SAM" id="MobiDB-lite"/>
    </source>
</evidence>
<gene>
    <name evidence="2" type="ORF">C2R22_09760</name>
</gene>
<accession>A0A2I8VLE2</accession>
<reference evidence="2 3" key="1">
    <citation type="submission" date="2018-01" db="EMBL/GenBank/DDBJ databases">
        <title>Complete genome sequence of Salinigranum rubrum GX10T, an extremely halophilic archaeon isolated from a marine solar saltern.</title>
        <authorList>
            <person name="Han S."/>
        </authorList>
    </citation>
    <scope>NUCLEOTIDE SEQUENCE [LARGE SCALE GENOMIC DNA]</scope>
    <source>
        <strain evidence="2 3">GX10</strain>
    </source>
</reference>
<dbReference type="AlphaFoldDB" id="A0A2I8VLE2"/>
<dbReference type="OrthoDB" id="282728at2157"/>
<dbReference type="Proteomes" id="UP000236584">
    <property type="component" value="Chromosome"/>
</dbReference>
<keyword evidence="3" id="KW-1185">Reference proteome</keyword>
<proteinExistence type="predicted"/>
<dbReference type="GeneID" id="35592377"/>
<dbReference type="RefSeq" id="WP_103425588.1">
    <property type="nucleotide sequence ID" value="NZ_CP026309.1"/>
</dbReference>
<name>A0A2I8VLE2_9EURY</name>
<feature type="compositionally biased region" description="Basic and acidic residues" evidence="1">
    <location>
        <begin position="1"/>
        <end position="33"/>
    </location>
</feature>
<feature type="region of interest" description="Disordered" evidence="1">
    <location>
        <begin position="1"/>
        <end position="61"/>
    </location>
</feature>
<evidence type="ECO:0000313" key="3">
    <source>
        <dbReference type="Proteomes" id="UP000236584"/>
    </source>
</evidence>
<sequence length="125" mass="13969">MADTKRGREEQARNEARRQREREIEQARQRRDEPEPEPPSEGDAEAAEGAAEVPQRCHRRGCDEPAAFLVLERYLEDTGHGPVEATAALCPEHTAEEGPTRLDDAFAGYVFRVEPLPDTAETAET</sequence>
<organism evidence="2 3">
    <name type="scientific">Salinigranum rubrum</name>
    <dbReference type="NCBI Taxonomy" id="755307"/>
    <lineage>
        <taxon>Archaea</taxon>
        <taxon>Methanobacteriati</taxon>
        <taxon>Methanobacteriota</taxon>
        <taxon>Stenosarchaea group</taxon>
        <taxon>Halobacteria</taxon>
        <taxon>Halobacteriales</taxon>
        <taxon>Haloferacaceae</taxon>
        <taxon>Salinigranum</taxon>
    </lineage>
</organism>